<dbReference type="CDD" id="cd05819">
    <property type="entry name" value="NHL"/>
    <property type="match status" value="1"/>
</dbReference>
<organism evidence="7 8">
    <name type="scientific">Naegleria lovaniensis</name>
    <name type="common">Amoeba</name>
    <dbReference type="NCBI Taxonomy" id="51637"/>
    <lineage>
        <taxon>Eukaryota</taxon>
        <taxon>Discoba</taxon>
        <taxon>Heterolobosea</taxon>
        <taxon>Tetramitia</taxon>
        <taxon>Eutetramitia</taxon>
        <taxon>Vahlkampfiidae</taxon>
        <taxon>Naegleria</taxon>
    </lineage>
</organism>
<dbReference type="Gene3D" id="2.120.10.30">
    <property type="entry name" value="TolB, C-terminal domain"/>
    <property type="match status" value="5"/>
</dbReference>
<keyword evidence="3" id="KW-0245">EGF-like domain</keyword>
<feature type="repeat" description="NHL" evidence="4">
    <location>
        <begin position="395"/>
        <end position="429"/>
    </location>
</feature>
<dbReference type="PROSITE" id="PS50026">
    <property type="entry name" value="EGF_3"/>
    <property type="match status" value="1"/>
</dbReference>
<dbReference type="PROSITE" id="PS51125">
    <property type="entry name" value="NHL"/>
    <property type="match status" value="2"/>
</dbReference>
<dbReference type="SUPFAM" id="SSF101898">
    <property type="entry name" value="NHL repeat"/>
    <property type="match status" value="2"/>
</dbReference>
<evidence type="ECO:0000313" key="8">
    <source>
        <dbReference type="Proteomes" id="UP000816034"/>
    </source>
</evidence>
<dbReference type="InterPro" id="IPR011042">
    <property type="entry name" value="6-blade_b-propeller_TolB-like"/>
</dbReference>
<dbReference type="InterPro" id="IPR001258">
    <property type="entry name" value="NHL_repeat"/>
</dbReference>
<feature type="transmembrane region" description="Helical" evidence="5">
    <location>
        <begin position="958"/>
        <end position="988"/>
    </location>
</feature>
<dbReference type="PANTHER" id="PTHR46388">
    <property type="entry name" value="NHL REPEAT-CONTAINING PROTEIN 2"/>
    <property type="match status" value="1"/>
</dbReference>
<evidence type="ECO:0000259" key="6">
    <source>
        <dbReference type="PROSITE" id="PS50026"/>
    </source>
</evidence>
<evidence type="ECO:0000256" key="4">
    <source>
        <dbReference type="PROSITE-ProRule" id="PRU00504"/>
    </source>
</evidence>
<evidence type="ECO:0000256" key="3">
    <source>
        <dbReference type="PROSITE-ProRule" id="PRU00076"/>
    </source>
</evidence>
<dbReference type="GeneID" id="68105928"/>
<evidence type="ECO:0000256" key="1">
    <source>
        <dbReference type="ARBA" id="ARBA00022737"/>
    </source>
</evidence>
<feature type="disulfide bond" evidence="3">
    <location>
        <begin position="746"/>
        <end position="755"/>
    </location>
</feature>
<dbReference type="Proteomes" id="UP000816034">
    <property type="component" value="Unassembled WGS sequence"/>
</dbReference>
<protein>
    <recommendedName>
        <fullName evidence="6">EGF-like domain-containing protein</fullName>
    </recommendedName>
</protein>
<feature type="repeat" description="NHL" evidence="4">
    <location>
        <begin position="282"/>
        <end position="312"/>
    </location>
</feature>
<evidence type="ECO:0000256" key="5">
    <source>
        <dbReference type="SAM" id="Phobius"/>
    </source>
</evidence>
<dbReference type="PROSITE" id="PS01186">
    <property type="entry name" value="EGF_2"/>
    <property type="match status" value="1"/>
</dbReference>
<keyword evidence="2 3" id="KW-1015">Disulfide bond</keyword>
<proteinExistence type="predicted"/>
<keyword evidence="5" id="KW-0812">Transmembrane</keyword>
<dbReference type="InterPro" id="IPR013111">
    <property type="entry name" value="EGF_extracell"/>
</dbReference>
<keyword evidence="5" id="KW-1133">Transmembrane helix</keyword>
<comment type="caution">
    <text evidence="3">Lacks conserved residue(s) required for the propagation of feature annotation.</text>
</comment>
<evidence type="ECO:0000256" key="2">
    <source>
        <dbReference type="ARBA" id="ARBA00023157"/>
    </source>
</evidence>
<dbReference type="InterPro" id="IPR046338">
    <property type="entry name" value="GAIN_dom_sf"/>
</dbReference>
<comment type="caution">
    <text evidence="7">The sequence shown here is derived from an EMBL/GenBank/DDBJ whole genome shotgun (WGS) entry which is preliminary data.</text>
</comment>
<gene>
    <name evidence="7" type="ORF">C9374_013475</name>
</gene>
<dbReference type="PROSITE" id="PS00022">
    <property type="entry name" value="EGF_1"/>
    <property type="match status" value="1"/>
</dbReference>
<dbReference type="Gene3D" id="2.60.220.50">
    <property type="match status" value="1"/>
</dbReference>
<dbReference type="EMBL" id="PYSW02000006">
    <property type="protein sequence ID" value="KAG2391990.1"/>
    <property type="molecule type" value="Genomic_DNA"/>
</dbReference>
<keyword evidence="1" id="KW-0677">Repeat</keyword>
<reference evidence="7 8" key="1">
    <citation type="journal article" date="2018" name="BMC Genomics">
        <title>The genome of Naegleria lovaniensis, the basis for a comparative approach to unravel pathogenicity factors of the human pathogenic amoeba N. fowleri.</title>
        <authorList>
            <person name="Liechti N."/>
            <person name="Schurch N."/>
            <person name="Bruggmann R."/>
            <person name="Wittwer M."/>
        </authorList>
    </citation>
    <scope>NUCLEOTIDE SEQUENCE [LARGE SCALE GENOMIC DNA]</scope>
    <source>
        <strain evidence="7 8">ATCC 30569</strain>
    </source>
</reference>
<dbReference type="InterPro" id="IPR000742">
    <property type="entry name" value="EGF"/>
</dbReference>
<feature type="domain" description="EGF-like" evidence="6">
    <location>
        <begin position="722"/>
        <end position="756"/>
    </location>
</feature>
<dbReference type="Gene3D" id="2.10.25.10">
    <property type="entry name" value="Laminin"/>
    <property type="match status" value="1"/>
</dbReference>
<sequence length="1006" mass="108033">MFFSRLISSCVSKHETIKFYLFFMLLILVFAWFNPTQEIHAQQRQLPLIKTASTSSGSTPLYLTNLPATMIGMNVTALCVHNNTLLLTDINKDLQGVRAIVNGLVQPFTTSYETVSSEVSSYLQYGMYCMPTDASYIYRSDPDTKEIRRYSSKGGSSIVLASEVHGLKAPMGIAYLSGGLIIADQKAHVIWRFDLSTLVLTRIAGSAMVFGFNGDFGPALNSLLHSPQSVAVTYSLTDLLVADSGNHRLRKINLSSGNITTVAGNGTYGFGGDGGLAVNALFRNPSSVTVCPCGRIFIADRENHRIRVIATNGVISTYAGNGIAGFNGDDGPATSASLNYPTTIHYDGVNGVLYMVDQGNYRVRKVMDSTRMISTIAGNGLGRHYGEGLSPLNIQFNQPQGIAISSTSNNGEIIISDTFNQRIRKYGMSGNPMTTLTVAGTSTAGYNGDSILAMNANLNGPRYVAVDPNNGDLIVADSLNHRIRPVSKVSGVITTIAGVSGQAGFAGDGGLANSTNCRLAFPIAVAVNSKSETFISDYGNNRVRKIDERGIITTIDAALDGPKGLAVTSNDDLIIADTLNHRIKRVTKAGLVSIVAGNGTAGYVGEGSSIKGVDAAVALFDTPVDVAVASNDDILVADQGNGLIRRISSFQTVYDVFGQCPTCGANCSVSSPKLNNLKAVKYFNGKIFYLDENTVYKLDITCPTYYGLDLTGTFCRPLVCQNLFATDTANVCSGNGQCIADNVCSCNNGFFGQKCELKLCQGVPIPFKTTCQITTPVETRTETIPVTNLNSKNVSFSTAPNVQVSFPSNFVSQLSSSLKNTTEQVEVVSSVFTPNSEVGNVGHAVTLSLYDKTDGSQIYVQKLSTPIDIYFYNLTLQSNDISLFNFSCMYLEETSLTWKSDGIESVILSQRNDSIRISFSIICRTSHLTSFAVIDFNYKKASSGNDKKVELPTDTATIIGLAVGIGGGGLLILLVLSMIAVITCICCYQKRVRQEIRKIDCQTSKK</sequence>
<keyword evidence="5" id="KW-0472">Membrane</keyword>
<dbReference type="RefSeq" id="XP_044553884.1">
    <property type="nucleotide sequence ID" value="XM_044689355.1"/>
</dbReference>
<dbReference type="PANTHER" id="PTHR46388:SF2">
    <property type="entry name" value="NHL REPEAT-CONTAINING PROTEIN 2"/>
    <property type="match status" value="1"/>
</dbReference>
<dbReference type="Pfam" id="PF01436">
    <property type="entry name" value="NHL"/>
    <property type="match status" value="4"/>
</dbReference>
<dbReference type="CDD" id="cd00054">
    <property type="entry name" value="EGF_CA"/>
    <property type="match status" value="1"/>
</dbReference>
<evidence type="ECO:0000313" key="7">
    <source>
        <dbReference type="EMBL" id="KAG2391990.1"/>
    </source>
</evidence>
<name>A0AA88KVK2_NAELO</name>
<dbReference type="Pfam" id="PF07974">
    <property type="entry name" value="EGF_2"/>
    <property type="match status" value="1"/>
</dbReference>
<keyword evidence="8" id="KW-1185">Reference proteome</keyword>
<accession>A0AA88KVK2</accession>
<dbReference type="AlphaFoldDB" id="A0AA88KVK2"/>